<dbReference type="PANTHER" id="PTHR43591:SF24">
    <property type="entry name" value="2-METHOXY-6-POLYPRENYL-1,4-BENZOQUINOL METHYLASE, MITOCHONDRIAL"/>
    <property type="match status" value="1"/>
</dbReference>
<dbReference type="PROSITE" id="PS01183">
    <property type="entry name" value="UBIE_1"/>
    <property type="match status" value="1"/>
</dbReference>
<gene>
    <name evidence="5" type="primary">ubiE_1</name>
    <name evidence="4" type="synonym">menG</name>
    <name evidence="5" type="ORF">VALFYP47_00367</name>
</gene>
<evidence type="ECO:0000256" key="3">
    <source>
        <dbReference type="ARBA" id="ARBA00022691"/>
    </source>
</evidence>
<comment type="pathway">
    <text evidence="4">Quinol/quinone metabolism; menaquinone biosynthesis; menaquinol from 1,4-dihydroxy-2-naphthoate: step 2/2.</text>
</comment>
<dbReference type="UniPathway" id="UPA00079">
    <property type="reaction ID" value="UER00169"/>
</dbReference>
<reference evidence="5" key="1">
    <citation type="submission" date="2019-11" db="EMBL/GenBank/DDBJ databases">
        <authorList>
            <person name="Feng L."/>
        </authorList>
    </citation>
    <scope>NUCLEOTIDE SEQUENCE</scope>
    <source>
        <strain evidence="5">VatypicaLFYP47</strain>
    </source>
</reference>
<dbReference type="AlphaFoldDB" id="A0A6N3EM17"/>
<comment type="function">
    <text evidence="4">Methyltransferase required for the conversion of demethylmenaquinol (DMKH2) to menaquinol (MKH2).</text>
</comment>
<evidence type="ECO:0000256" key="4">
    <source>
        <dbReference type="HAMAP-Rule" id="MF_01813"/>
    </source>
</evidence>
<dbReference type="InterPro" id="IPR004033">
    <property type="entry name" value="UbiE/COQ5_MeTrFase"/>
</dbReference>
<feature type="binding site" evidence="4">
    <location>
        <position position="101"/>
    </location>
    <ligand>
        <name>S-adenosyl-L-methionine</name>
        <dbReference type="ChEBI" id="CHEBI:59789"/>
    </ligand>
</feature>
<dbReference type="InterPro" id="IPR023576">
    <property type="entry name" value="UbiE/COQ5_MeTrFase_CS"/>
</dbReference>
<dbReference type="EMBL" id="CACRUN010000032">
    <property type="protein sequence ID" value="VYU38697.1"/>
    <property type="molecule type" value="Genomic_DNA"/>
</dbReference>
<proteinExistence type="inferred from homology"/>
<comment type="similarity">
    <text evidence="4">Belongs to the class I-like SAM-binding methyltransferase superfamily. MenG/UbiE family.</text>
</comment>
<evidence type="ECO:0000256" key="1">
    <source>
        <dbReference type="ARBA" id="ARBA00022603"/>
    </source>
</evidence>
<feature type="binding site" evidence="4">
    <location>
        <position position="81"/>
    </location>
    <ligand>
        <name>S-adenosyl-L-methionine</name>
        <dbReference type="ChEBI" id="CHEBI:59789"/>
    </ligand>
</feature>
<keyword evidence="2 4" id="KW-0808">Transferase</keyword>
<dbReference type="HAMAP" id="MF_01813">
    <property type="entry name" value="MenG_UbiE_methyltr"/>
    <property type="match status" value="1"/>
</dbReference>
<dbReference type="CDD" id="cd02440">
    <property type="entry name" value="AdoMet_MTases"/>
    <property type="match status" value="1"/>
</dbReference>
<dbReference type="NCBIfam" id="TIGR01934">
    <property type="entry name" value="MenG_MenH_UbiE"/>
    <property type="match status" value="1"/>
</dbReference>
<feature type="binding site" evidence="4">
    <location>
        <begin position="129"/>
        <end position="130"/>
    </location>
    <ligand>
        <name>S-adenosyl-L-methionine</name>
        <dbReference type="ChEBI" id="CHEBI:59789"/>
    </ligand>
</feature>
<evidence type="ECO:0000313" key="5">
    <source>
        <dbReference type="EMBL" id="VYU38697.1"/>
    </source>
</evidence>
<dbReference type="PANTHER" id="PTHR43591">
    <property type="entry name" value="METHYLTRANSFERASE"/>
    <property type="match status" value="1"/>
</dbReference>
<comment type="caution">
    <text evidence="4">Lacks conserved residue(s) required for the propagation of feature annotation.</text>
</comment>
<name>A0A6N3EM17_9FIRM</name>
<dbReference type="Pfam" id="PF01209">
    <property type="entry name" value="Ubie_methyltran"/>
    <property type="match status" value="1"/>
</dbReference>
<protein>
    <recommendedName>
        <fullName evidence="4">Demethylmenaquinone methyltransferase</fullName>
        <ecNumber evidence="4">2.1.1.163</ecNumber>
    </recommendedName>
</protein>
<dbReference type="InterPro" id="IPR029063">
    <property type="entry name" value="SAM-dependent_MTases_sf"/>
</dbReference>
<keyword evidence="3 4" id="KW-0949">S-adenosyl-L-methionine</keyword>
<dbReference type="GO" id="GO:0009234">
    <property type="term" value="P:menaquinone biosynthetic process"/>
    <property type="evidence" value="ECO:0007669"/>
    <property type="project" value="UniProtKB-UniRule"/>
</dbReference>
<dbReference type="GO" id="GO:0032259">
    <property type="term" value="P:methylation"/>
    <property type="evidence" value="ECO:0007669"/>
    <property type="project" value="UniProtKB-KW"/>
</dbReference>
<sequence length="261" mass="29702">MVYCQHVIFLIMKVGTMNTKEFNTYEDKEQFVQGVFSNIAKHYDLMNTLLSFGQDYFWRKFAVKEMNIGPYQHVLDVACGTCVFTKEALRQEPTLTVEALDFNAEMLEQGRERLDQADLLDQVNLVQGDAMALPYADNTFDAAMSGFAMRNVPDIKQVLSEMQRVVKPGGKVVVLELAKPSAFGFKQLYNFYFSYILPIIGKLSKDNSSYAWLPESLRRYPHQSEILEIWKSLGYENATYTELTGGIVAVHEGVVPESTIK</sequence>
<organism evidence="5">
    <name type="scientific">Veillonella atypica</name>
    <dbReference type="NCBI Taxonomy" id="39777"/>
    <lineage>
        <taxon>Bacteria</taxon>
        <taxon>Bacillati</taxon>
        <taxon>Bacillota</taxon>
        <taxon>Negativicutes</taxon>
        <taxon>Veillonellales</taxon>
        <taxon>Veillonellaceae</taxon>
        <taxon>Veillonella</taxon>
    </lineage>
</organism>
<dbReference type="Gene3D" id="3.40.50.150">
    <property type="entry name" value="Vaccinia Virus protein VP39"/>
    <property type="match status" value="1"/>
</dbReference>
<dbReference type="EC" id="2.1.1.163" evidence="4"/>
<keyword evidence="1 4" id="KW-0489">Methyltransferase</keyword>
<accession>A0A6N3EM17</accession>
<dbReference type="GO" id="GO:0043770">
    <property type="term" value="F:demethylmenaquinone methyltransferase activity"/>
    <property type="evidence" value="ECO:0007669"/>
    <property type="project" value="UniProtKB-UniRule"/>
</dbReference>
<dbReference type="SUPFAM" id="SSF53335">
    <property type="entry name" value="S-adenosyl-L-methionine-dependent methyltransferases"/>
    <property type="match status" value="1"/>
</dbReference>
<keyword evidence="4" id="KW-0474">Menaquinone biosynthesis</keyword>
<dbReference type="PROSITE" id="PS51608">
    <property type="entry name" value="SAM_MT_UBIE"/>
    <property type="match status" value="1"/>
</dbReference>
<comment type="catalytic activity">
    <reaction evidence="4">
        <text>a 2-demethylmenaquinol + S-adenosyl-L-methionine = a menaquinol + S-adenosyl-L-homocysteine + H(+)</text>
        <dbReference type="Rhea" id="RHEA:42640"/>
        <dbReference type="Rhea" id="RHEA-COMP:9539"/>
        <dbReference type="Rhea" id="RHEA-COMP:9563"/>
        <dbReference type="ChEBI" id="CHEBI:15378"/>
        <dbReference type="ChEBI" id="CHEBI:18151"/>
        <dbReference type="ChEBI" id="CHEBI:55437"/>
        <dbReference type="ChEBI" id="CHEBI:57856"/>
        <dbReference type="ChEBI" id="CHEBI:59789"/>
        <dbReference type="EC" id="2.1.1.163"/>
    </reaction>
</comment>
<evidence type="ECO:0000256" key="2">
    <source>
        <dbReference type="ARBA" id="ARBA00022679"/>
    </source>
</evidence>